<proteinExistence type="predicted"/>
<name>A0ABV5IRM1_9ACTN</name>
<accession>A0ABV5IRM1</accession>
<reference evidence="2 3" key="1">
    <citation type="submission" date="2024-09" db="EMBL/GenBank/DDBJ databases">
        <authorList>
            <person name="Sun Q."/>
            <person name="Mori K."/>
        </authorList>
    </citation>
    <scope>NUCLEOTIDE SEQUENCE [LARGE SCALE GENOMIC DNA]</scope>
    <source>
        <strain evidence="2 3">CCM 3426</strain>
    </source>
</reference>
<sequence>MNERTHRLLARCLLTAVGAAWMLLLGASPAAADCGTITYEQRQDPGRPEPANEWIVRPCDQSVPAVAAAVVGALGLVATGVHTWRLHKGGAGEVAPTGQGDVEVVGPGEVRHGDVDGDVVVRGGTLVGHVSGTAVMVEGATLIGTARNVVQIGGRNSAIGDVEGTLVQARSILGGIFSKGRKLWPPD</sequence>
<dbReference type="RefSeq" id="WP_189654189.1">
    <property type="nucleotide sequence ID" value="NZ_BMRC01000061.1"/>
</dbReference>
<feature type="chain" id="PRO_5047144679" description="Polymer-forming cytoskeletal protein" evidence="1">
    <location>
        <begin position="33"/>
        <end position="187"/>
    </location>
</feature>
<protein>
    <recommendedName>
        <fullName evidence="4">Polymer-forming cytoskeletal protein</fullName>
    </recommendedName>
</protein>
<evidence type="ECO:0000313" key="3">
    <source>
        <dbReference type="Proteomes" id="UP001589647"/>
    </source>
</evidence>
<dbReference type="Proteomes" id="UP001589647">
    <property type="component" value="Unassembled WGS sequence"/>
</dbReference>
<evidence type="ECO:0000256" key="1">
    <source>
        <dbReference type="SAM" id="SignalP"/>
    </source>
</evidence>
<feature type="signal peptide" evidence="1">
    <location>
        <begin position="1"/>
        <end position="32"/>
    </location>
</feature>
<organism evidence="2 3">
    <name type="scientific">Nonomuraea spiralis</name>
    <dbReference type="NCBI Taxonomy" id="46182"/>
    <lineage>
        <taxon>Bacteria</taxon>
        <taxon>Bacillati</taxon>
        <taxon>Actinomycetota</taxon>
        <taxon>Actinomycetes</taxon>
        <taxon>Streptosporangiales</taxon>
        <taxon>Streptosporangiaceae</taxon>
        <taxon>Nonomuraea</taxon>
    </lineage>
</organism>
<evidence type="ECO:0008006" key="4">
    <source>
        <dbReference type="Google" id="ProtNLM"/>
    </source>
</evidence>
<keyword evidence="1" id="KW-0732">Signal</keyword>
<keyword evidence="3" id="KW-1185">Reference proteome</keyword>
<dbReference type="EMBL" id="JBHMEI010000047">
    <property type="protein sequence ID" value="MFB9207195.1"/>
    <property type="molecule type" value="Genomic_DNA"/>
</dbReference>
<comment type="caution">
    <text evidence="2">The sequence shown here is derived from an EMBL/GenBank/DDBJ whole genome shotgun (WGS) entry which is preliminary data.</text>
</comment>
<gene>
    <name evidence="2" type="ORF">ACFFV7_38815</name>
</gene>
<evidence type="ECO:0000313" key="2">
    <source>
        <dbReference type="EMBL" id="MFB9207195.1"/>
    </source>
</evidence>